<dbReference type="Gene3D" id="3.30.70.1320">
    <property type="entry name" value="Multidrug efflux transporter AcrB pore domain like"/>
    <property type="match status" value="1"/>
</dbReference>
<dbReference type="FunCoup" id="A0A402CWN7">
    <property type="interactions" value="339"/>
</dbReference>
<dbReference type="InterPro" id="IPR027463">
    <property type="entry name" value="AcrB_DN_DC_subdom"/>
</dbReference>
<dbReference type="Pfam" id="PF00873">
    <property type="entry name" value="ACR_tran"/>
    <property type="match status" value="1"/>
</dbReference>
<dbReference type="AlphaFoldDB" id="A0A402CWN7"/>
<name>A0A402CWN7_9BACT</name>
<reference evidence="1 2" key="1">
    <citation type="journal article" date="2019" name="Int. J. Syst. Evol. Microbiol.">
        <title>Capsulimonas corticalis gen. nov., sp. nov., an aerobic capsulated bacterium, of a novel bacterial order, Capsulimonadales ord. nov., of the class Armatimonadia of the phylum Armatimonadetes.</title>
        <authorList>
            <person name="Li J."/>
            <person name="Kudo C."/>
            <person name="Tonouchi A."/>
        </authorList>
    </citation>
    <scope>NUCLEOTIDE SEQUENCE [LARGE SCALE GENOMIC DNA]</scope>
    <source>
        <strain evidence="1 2">AX-7</strain>
    </source>
</reference>
<dbReference type="GO" id="GO:0005886">
    <property type="term" value="C:plasma membrane"/>
    <property type="evidence" value="ECO:0007669"/>
    <property type="project" value="TreeGrafter"/>
</dbReference>
<evidence type="ECO:0000313" key="2">
    <source>
        <dbReference type="Proteomes" id="UP000287394"/>
    </source>
</evidence>
<sequence>MSIAQVSVTRPVAVTMRIAALVLLGAVCLTKLPVDLLPNVSIPTVSVVTQWPNVSPEEVETELTRPIEEAVSATPNVSTVTSSSTLGSSTVRIQFGWGTDVGQAAIDVLQVVERARQNLPNDPTLQAPTVFKFDPSQLPILVYGVSGIDDPVKLRTLLDNEVSPLVEAANGVASAVTTGGNTRAILVNADPDRLRAYGLGIDDISKRIIQENLNLPAGIAKQSNTELTIRSLGWFDSPAQIAQVPLTSTNGRIVTVGDVATVTDAAQEQRLYTRLNGQLAAGIIISKQSGSNTVDTAKAVADKVAEVEKRYPQLKFSKVYDQSQFIDNAITDLKANAILGGVLAVVILLFFLRNVRSTLVVALSIPISITSTFSLLYMCGFSLNTMSLGGLALATGLIADDAVVVLENIYRHFERDRVRPADAAIAGTNEIMSAVFASTITVIVVFLPLLLIKGQTGQMFTQFALVVIFSISISLLDAVTVVPMLASRLMKDTDHDPAHKSHSLMQRTFDKFGEWFDSLDHTYRRGLTWTLRHRPLVIVSVLAVTGLSFLLLPQIGTEIMPQTDSGDMQINVKLQPGTSLATTDKLMQNVANVVQQNPNVETVFAASGSGLSLRGTSAALNGNQGALMIRLKDNRKKKTADVVNEMHAQFAKFPGARVSVNQVDVVSRILSGGNNNVEVDVFGSEIPQLASIGQDVVAKLRAIPGLSGVDVNWQEASPEMQWKIDRDKAIQQGVTFQDVATTLGAATNGQVSSYYQEKGYQYPIVVQVPEEKRRTEQQLNTLPISPTLAGVAPHTIMLQQVAHPVYAQGPGEITRQDRQRYIAITGTPQGRSSGELQKDITKALAGYQMPQGYYWDWGYNQKQQAQEFSGMGVAVALAIALIYMLLAAQFESFVHPLTILCSVPVASVGVLLALFLTGRSFGLTALIGVLMLVGIVVKNGILLVEYTNVLRARGYKRDEAVLEAGPTRLRPILMTTSATVLGMMPIALELGKGSETNGPMATAVIGGLLTSTFLTLFVVPTVYTLFDDLGRRFRKNDQDLAAPVLVEPTPAAVGDGALAAEASER</sequence>
<dbReference type="Gene3D" id="3.30.2090.10">
    <property type="entry name" value="Multidrug efflux transporter AcrB TolC docking domain, DN and DC subdomains"/>
    <property type="match status" value="2"/>
</dbReference>
<dbReference type="Proteomes" id="UP000287394">
    <property type="component" value="Chromosome"/>
</dbReference>
<dbReference type="Gene3D" id="3.30.70.1440">
    <property type="entry name" value="Multidrug efflux transporter AcrB pore domain"/>
    <property type="match status" value="1"/>
</dbReference>
<dbReference type="SUPFAM" id="SSF82866">
    <property type="entry name" value="Multidrug efflux transporter AcrB transmembrane domain"/>
    <property type="match status" value="2"/>
</dbReference>
<protein>
    <submittedName>
        <fullName evidence="1">Multidrug ABC transporter</fullName>
    </submittedName>
</protein>
<dbReference type="PANTHER" id="PTHR32063:SF0">
    <property type="entry name" value="SWARMING MOTILITY PROTEIN SWRC"/>
    <property type="match status" value="1"/>
</dbReference>
<dbReference type="InterPro" id="IPR001036">
    <property type="entry name" value="Acrflvin-R"/>
</dbReference>
<accession>A0A402CWN7</accession>
<keyword evidence="2" id="KW-1185">Reference proteome</keyword>
<gene>
    <name evidence="1" type="ORF">CCAX7_62640</name>
</gene>
<dbReference type="Gene3D" id="1.20.1640.10">
    <property type="entry name" value="Multidrug efflux transporter AcrB transmembrane domain"/>
    <property type="match status" value="2"/>
</dbReference>
<dbReference type="PANTHER" id="PTHR32063">
    <property type="match status" value="1"/>
</dbReference>
<dbReference type="KEGG" id="ccot:CCAX7_62640"/>
<organism evidence="1 2">
    <name type="scientific">Capsulimonas corticalis</name>
    <dbReference type="NCBI Taxonomy" id="2219043"/>
    <lineage>
        <taxon>Bacteria</taxon>
        <taxon>Bacillati</taxon>
        <taxon>Armatimonadota</taxon>
        <taxon>Armatimonadia</taxon>
        <taxon>Capsulimonadales</taxon>
        <taxon>Capsulimonadaceae</taxon>
        <taxon>Capsulimonas</taxon>
    </lineage>
</organism>
<dbReference type="PRINTS" id="PR00702">
    <property type="entry name" value="ACRIFLAVINRP"/>
</dbReference>
<dbReference type="EMBL" id="AP025739">
    <property type="protein sequence ID" value="BDI34213.1"/>
    <property type="molecule type" value="Genomic_DNA"/>
</dbReference>
<dbReference type="SUPFAM" id="SSF82693">
    <property type="entry name" value="Multidrug efflux transporter AcrB pore domain, PN1, PN2, PC1 and PC2 subdomains"/>
    <property type="match status" value="3"/>
</dbReference>
<dbReference type="RefSeq" id="WP_119321754.1">
    <property type="nucleotide sequence ID" value="NZ_AP025739.1"/>
</dbReference>
<dbReference type="Gene3D" id="3.30.70.1430">
    <property type="entry name" value="Multidrug efflux transporter AcrB pore domain"/>
    <property type="match status" value="2"/>
</dbReference>
<dbReference type="SUPFAM" id="SSF82714">
    <property type="entry name" value="Multidrug efflux transporter AcrB TolC docking domain, DN and DC subdomains"/>
    <property type="match status" value="2"/>
</dbReference>
<evidence type="ECO:0000313" key="1">
    <source>
        <dbReference type="EMBL" id="BDI34213.1"/>
    </source>
</evidence>
<proteinExistence type="predicted"/>
<dbReference type="OrthoDB" id="9807612at2"/>
<dbReference type="GO" id="GO:0042910">
    <property type="term" value="F:xenobiotic transmembrane transporter activity"/>
    <property type="evidence" value="ECO:0007669"/>
    <property type="project" value="TreeGrafter"/>
</dbReference>